<keyword evidence="2" id="KW-1185">Reference proteome</keyword>
<dbReference type="SUPFAM" id="SSF51445">
    <property type="entry name" value="(Trans)glycosidases"/>
    <property type="match status" value="1"/>
</dbReference>
<dbReference type="EMBL" id="FUZA01000005">
    <property type="protein sequence ID" value="SKC06249.1"/>
    <property type="molecule type" value="Genomic_DNA"/>
</dbReference>
<dbReference type="Gene3D" id="3.20.20.80">
    <property type="entry name" value="Glycosidases"/>
    <property type="match status" value="1"/>
</dbReference>
<protein>
    <submittedName>
        <fullName evidence="1">Beta-glucosidase/6-phospho-beta-glucosidase/beta-galactosidase</fullName>
    </submittedName>
</protein>
<name>A0A1T5GCZ4_9BACT</name>
<reference evidence="2" key="1">
    <citation type="submission" date="2017-02" db="EMBL/GenBank/DDBJ databases">
        <authorList>
            <person name="Varghese N."/>
            <person name="Submissions S."/>
        </authorList>
    </citation>
    <scope>NUCLEOTIDE SEQUENCE [LARGE SCALE GENOMIC DNA]</scope>
    <source>
        <strain evidence="2">DSM 22270</strain>
    </source>
</reference>
<dbReference type="Proteomes" id="UP000190897">
    <property type="component" value="Unassembled WGS sequence"/>
</dbReference>
<evidence type="ECO:0000313" key="2">
    <source>
        <dbReference type="Proteomes" id="UP000190897"/>
    </source>
</evidence>
<dbReference type="RefSeq" id="WP_229208493.1">
    <property type="nucleotide sequence ID" value="NZ_FUZA01000005.1"/>
</dbReference>
<evidence type="ECO:0000313" key="1">
    <source>
        <dbReference type="EMBL" id="SKC06249.1"/>
    </source>
</evidence>
<gene>
    <name evidence="1" type="ORF">SAMN05660293_03943</name>
</gene>
<dbReference type="AlphaFoldDB" id="A0A1T5GCZ4"/>
<organism evidence="1 2">
    <name type="scientific">Dyadobacter psychrophilus</name>
    <dbReference type="NCBI Taxonomy" id="651661"/>
    <lineage>
        <taxon>Bacteria</taxon>
        <taxon>Pseudomonadati</taxon>
        <taxon>Bacteroidota</taxon>
        <taxon>Cytophagia</taxon>
        <taxon>Cytophagales</taxon>
        <taxon>Spirosomataceae</taxon>
        <taxon>Dyadobacter</taxon>
    </lineage>
</organism>
<dbReference type="STRING" id="651661.SAMN05660293_03943"/>
<sequence>MSRHDSQMVSNPFKTFWMGGFECADQLNLHGDRVDLLNATGHLELIEEDYRMLKQFNIATVREGIRWSQVEYEPYRYDFSAVKRMMLAGRKFEIQQIWDICHFGYPSDLNPLHPHFTKRFVALCKAFAFFYNHLSPEMPLIVTPINEVGFISWLAGDAAGTAPYCKNNGWEMKYALMRAYIAGVQALKAYDPRIRILTTEPLINIVPETGATTEEILNAKAAHDLQYQAMDMLCGRICPELGGKPEYLDMLGFNYYYNNQWVAESHFYMGWNDPVPDPRLRSLSDLLLEAHMRYDVPVVLSETSHPLEDRPIWIKMVAEESCKLVREGIPLWGVCYYPVIDRPDWDDLTNWHHSGIWDADPLSPVRGRVLNEPAANALLYGQANLQQVLATAQNQYAYKRKDRTSMLDYITKLPGKIMSDLFSHADDVSQA</sequence>
<accession>A0A1T5GCZ4</accession>
<proteinExistence type="predicted"/>
<dbReference type="InterPro" id="IPR017853">
    <property type="entry name" value="GH"/>
</dbReference>